<dbReference type="AlphaFoldDB" id="A0A3M0HYC1"/>
<proteinExistence type="predicted"/>
<comment type="caution">
    <text evidence="1">The sequence shown here is derived from an EMBL/GenBank/DDBJ whole genome shotgun (WGS) entry which is preliminary data.</text>
</comment>
<reference evidence="1 2" key="1">
    <citation type="submission" date="2017-11" db="EMBL/GenBank/DDBJ databases">
        <title>Draft genome of actinobacteria isolated from guarana (Paullinia cupana (Mart.) Ducke.</title>
        <authorList>
            <person name="Siqueira K.A."/>
            <person name="Liotti R.G."/>
            <person name="Mendes T.A.O."/>
            <person name="Soares M.A."/>
        </authorList>
    </citation>
    <scope>NUCLEOTIDE SEQUENCE [LARGE SCALE GENOMIC DNA]</scope>
    <source>
        <strain evidence="1 2">193</strain>
    </source>
</reference>
<dbReference type="Proteomes" id="UP000270471">
    <property type="component" value="Unassembled WGS sequence"/>
</dbReference>
<dbReference type="EMBL" id="PENI01000029">
    <property type="protein sequence ID" value="RMB81625.1"/>
    <property type="molecule type" value="Genomic_DNA"/>
</dbReference>
<evidence type="ECO:0000313" key="2">
    <source>
        <dbReference type="Proteomes" id="UP000270471"/>
    </source>
</evidence>
<protein>
    <submittedName>
        <fullName evidence="1">Uncharacterized protein</fullName>
    </submittedName>
</protein>
<evidence type="ECO:0000313" key="1">
    <source>
        <dbReference type="EMBL" id="RMB81625.1"/>
    </source>
</evidence>
<sequence>MSKTIKQVSHQAAGLGPACTALALEVAYELHAPRPPARATEVATPELMGLRIPATRPHRHKVPLKRLTAVHS</sequence>
<keyword evidence="2" id="KW-1185">Reference proteome</keyword>
<organism evidence="1 2">
    <name type="scientific">Streptomyces shenzhenensis</name>
    <dbReference type="NCBI Taxonomy" id="943815"/>
    <lineage>
        <taxon>Bacteria</taxon>
        <taxon>Bacillati</taxon>
        <taxon>Actinomycetota</taxon>
        <taxon>Actinomycetes</taxon>
        <taxon>Kitasatosporales</taxon>
        <taxon>Streptomycetaceae</taxon>
        <taxon>Streptomyces</taxon>
    </lineage>
</organism>
<name>A0A3M0HYC1_9ACTN</name>
<dbReference type="RefSeq" id="WP_121893612.1">
    <property type="nucleotide sequence ID" value="NZ_JBEXWZ010000004.1"/>
</dbReference>
<accession>A0A3M0HYC1</accession>
<dbReference type="OrthoDB" id="4324684at2"/>
<gene>
    <name evidence="1" type="ORF">CTZ28_33980</name>
</gene>